<evidence type="ECO:0000313" key="4">
    <source>
        <dbReference type="EMBL" id="QDU39990.1"/>
    </source>
</evidence>
<dbReference type="PROSITE" id="PS50110">
    <property type="entry name" value="RESPONSE_REGULATORY"/>
    <property type="match status" value="1"/>
</dbReference>
<feature type="domain" description="ANTAR" evidence="3">
    <location>
        <begin position="135"/>
        <end position="196"/>
    </location>
</feature>
<dbReference type="GO" id="GO:0000160">
    <property type="term" value="P:phosphorelay signal transduction system"/>
    <property type="evidence" value="ECO:0007669"/>
    <property type="project" value="InterPro"/>
</dbReference>
<dbReference type="InterPro" id="IPR036388">
    <property type="entry name" value="WH-like_DNA-bd_sf"/>
</dbReference>
<proteinExistence type="predicted"/>
<keyword evidence="5" id="KW-1185">Reference proteome</keyword>
<dbReference type="PROSITE" id="PS50921">
    <property type="entry name" value="ANTAR"/>
    <property type="match status" value="1"/>
</dbReference>
<dbReference type="SUPFAM" id="SSF52172">
    <property type="entry name" value="CheY-like"/>
    <property type="match status" value="1"/>
</dbReference>
<name>A0A517ZC22_9PLAN</name>
<dbReference type="PANTHER" id="PTHR43367:SF1">
    <property type="entry name" value="TWO-COMPONENT RESPONSE REGULATOR-LIKE APRR6-RELATED"/>
    <property type="match status" value="1"/>
</dbReference>
<dbReference type="EMBL" id="CP036275">
    <property type="protein sequence ID" value="QDU39990.1"/>
    <property type="molecule type" value="Genomic_DNA"/>
</dbReference>
<accession>A0A517ZC22</accession>
<dbReference type="Gene3D" id="3.40.50.2300">
    <property type="match status" value="1"/>
</dbReference>
<dbReference type="SMART" id="SM01012">
    <property type="entry name" value="ANTAR"/>
    <property type="match status" value="1"/>
</dbReference>
<gene>
    <name evidence="4" type="primary">pdtaR</name>
    <name evidence="4" type="ORF">Mal4_43440</name>
</gene>
<dbReference type="InterPro" id="IPR008327">
    <property type="entry name" value="Sig_transdc_resp-reg_antiterm"/>
</dbReference>
<dbReference type="Pfam" id="PF03861">
    <property type="entry name" value="ANTAR"/>
    <property type="match status" value="1"/>
</dbReference>
<evidence type="ECO:0000313" key="5">
    <source>
        <dbReference type="Proteomes" id="UP000320496"/>
    </source>
</evidence>
<organism evidence="4 5">
    <name type="scientific">Maioricimonas rarisocia</name>
    <dbReference type="NCBI Taxonomy" id="2528026"/>
    <lineage>
        <taxon>Bacteria</taxon>
        <taxon>Pseudomonadati</taxon>
        <taxon>Planctomycetota</taxon>
        <taxon>Planctomycetia</taxon>
        <taxon>Planctomycetales</taxon>
        <taxon>Planctomycetaceae</taxon>
        <taxon>Maioricimonas</taxon>
    </lineage>
</organism>
<reference evidence="4 5" key="1">
    <citation type="submission" date="2019-02" db="EMBL/GenBank/DDBJ databases">
        <title>Deep-cultivation of Planctomycetes and their phenomic and genomic characterization uncovers novel biology.</title>
        <authorList>
            <person name="Wiegand S."/>
            <person name="Jogler M."/>
            <person name="Boedeker C."/>
            <person name="Pinto D."/>
            <person name="Vollmers J."/>
            <person name="Rivas-Marin E."/>
            <person name="Kohn T."/>
            <person name="Peeters S.H."/>
            <person name="Heuer A."/>
            <person name="Rast P."/>
            <person name="Oberbeckmann S."/>
            <person name="Bunk B."/>
            <person name="Jeske O."/>
            <person name="Meyerdierks A."/>
            <person name="Storesund J.E."/>
            <person name="Kallscheuer N."/>
            <person name="Luecker S."/>
            <person name="Lage O.M."/>
            <person name="Pohl T."/>
            <person name="Merkel B.J."/>
            <person name="Hornburger P."/>
            <person name="Mueller R.-W."/>
            <person name="Bruemmer F."/>
            <person name="Labrenz M."/>
            <person name="Spormann A.M."/>
            <person name="Op den Camp H."/>
            <person name="Overmann J."/>
            <person name="Amann R."/>
            <person name="Jetten M.S.M."/>
            <person name="Mascher T."/>
            <person name="Medema M.H."/>
            <person name="Devos D.P."/>
            <person name="Kaster A.-K."/>
            <person name="Ovreas L."/>
            <person name="Rohde M."/>
            <person name="Galperin M.Y."/>
            <person name="Jogler C."/>
        </authorList>
    </citation>
    <scope>NUCLEOTIDE SEQUENCE [LARGE SCALE GENOMIC DNA]</scope>
    <source>
        <strain evidence="4 5">Mal4</strain>
    </source>
</reference>
<dbReference type="Gene3D" id="1.10.10.10">
    <property type="entry name" value="Winged helix-like DNA-binding domain superfamily/Winged helix DNA-binding domain"/>
    <property type="match status" value="1"/>
</dbReference>
<dbReference type="Pfam" id="PF00072">
    <property type="entry name" value="Response_reg"/>
    <property type="match status" value="1"/>
</dbReference>
<keyword evidence="1" id="KW-0597">Phosphoprotein</keyword>
<dbReference type="Proteomes" id="UP000320496">
    <property type="component" value="Chromosome"/>
</dbReference>
<dbReference type="SMART" id="SM00448">
    <property type="entry name" value="REC"/>
    <property type="match status" value="1"/>
</dbReference>
<feature type="modified residue" description="4-aspartylphosphate" evidence="1">
    <location>
        <position position="65"/>
    </location>
</feature>
<sequence length="204" mass="23217">MRRTDVNAMNERTLRIAVADDEVDMRDFLSRILPHLGHEVVAVAQTGVELVEKCRETSPDLVITDIEMPEMDGVDAIREICRDRPVPTIVVSAHHEEDCIDRALRQQILAYLVKPIKKSDLQPAIALAMQRYREFQALHQQAADLHQALEDRKLIERAKGILMTRAKLSEPEAFRRLQLLSSEKNLKMVEIARSIVTAEEAFAS</sequence>
<feature type="domain" description="Response regulatory" evidence="2">
    <location>
        <begin position="15"/>
        <end position="129"/>
    </location>
</feature>
<dbReference type="InterPro" id="IPR005561">
    <property type="entry name" value="ANTAR"/>
</dbReference>
<evidence type="ECO:0000259" key="3">
    <source>
        <dbReference type="PROSITE" id="PS50921"/>
    </source>
</evidence>
<dbReference type="AlphaFoldDB" id="A0A517ZC22"/>
<dbReference type="PANTHER" id="PTHR43367">
    <property type="match status" value="1"/>
</dbReference>
<dbReference type="GO" id="GO:0003723">
    <property type="term" value="F:RNA binding"/>
    <property type="evidence" value="ECO:0007669"/>
    <property type="project" value="InterPro"/>
</dbReference>
<dbReference type="PIRSF" id="PIRSF036382">
    <property type="entry name" value="RR_antiterm"/>
    <property type="match status" value="1"/>
</dbReference>
<dbReference type="InterPro" id="IPR001789">
    <property type="entry name" value="Sig_transdc_resp-reg_receiver"/>
</dbReference>
<protein>
    <submittedName>
        <fullName evidence="4">Putative transcriptional regulatory protein pdtaR</fullName>
    </submittedName>
</protein>
<dbReference type="KEGG" id="mri:Mal4_43440"/>
<evidence type="ECO:0000259" key="2">
    <source>
        <dbReference type="PROSITE" id="PS50110"/>
    </source>
</evidence>
<evidence type="ECO:0000256" key="1">
    <source>
        <dbReference type="PROSITE-ProRule" id="PRU00169"/>
    </source>
</evidence>
<dbReference type="InterPro" id="IPR011006">
    <property type="entry name" value="CheY-like_superfamily"/>
</dbReference>